<evidence type="ECO:0000259" key="5">
    <source>
        <dbReference type="Pfam" id="PF00107"/>
    </source>
</evidence>
<gene>
    <name evidence="7" type="ORF">CH333_08215</name>
</gene>
<evidence type="ECO:0000256" key="2">
    <source>
        <dbReference type="ARBA" id="ARBA00022833"/>
    </source>
</evidence>
<comment type="cofactor">
    <cofactor evidence="4">
        <name>Zn(2+)</name>
        <dbReference type="ChEBI" id="CHEBI:29105"/>
    </cofactor>
</comment>
<keyword evidence="2 4" id="KW-0862">Zinc</keyword>
<protein>
    <recommendedName>
        <fullName evidence="9">Alcohol dehydrogenase</fullName>
    </recommendedName>
</protein>
<feature type="domain" description="Alcohol dehydrogenase-like C-terminal" evidence="5">
    <location>
        <begin position="148"/>
        <end position="275"/>
    </location>
</feature>
<dbReference type="Pfam" id="PF08240">
    <property type="entry name" value="ADH_N"/>
    <property type="match status" value="1"/>
</dbReference>
<evidence type="ECO:0000259" key="6">
    <source>
        <dbReference type="Pfam" id="PF08240"/>
    </source>
</evidence>
<accession>A0A235BS12</accession>
<dbReference type="PANTHER" id="PTHR43401:SF2">
    <property type="entry name" value="L-THREONINE 3-DEHYDROGENASE"/>
    <property type="match status" value="1"/>
</dbReference>
<feature type="domain" description="Alcohol dehydrogenase-like N-terminal" evidence="6">
    <location>
        <begin position="2"/>
        <end position="110"/>
    </location>
</feature>
<organism evidence="7 8">
    <name type="scientific">candidate division WOR-3 bacterium JGI_Cruoil_03_44_89</name>
    <dbReference type="NCBI Taxonomy" id="1973748"/>
    <lineage>
        <taxon>Bacteria</taxon>
        <taxon>Bacteria division WOR-3</taxon>
    </lineage>
</organism>
<sequence>MPNEVLIKVEACGICGTDVHIYEGTANSKPPVILGHEYTGIIEYVGGNVTLFKSGDRVVVDPNISCGYCDYCRRGRSHLCENLTALGVHIDGGFAEYSIVPESQLYRLPDNISFEWGCLTEPISCAIHGVELASIKAGDTVVILGAGAIGLIIMQLVRLSGASKLIVVEPIKGRREIARMLKADILIDPTEENVREITMKNSYDGADVVMECAGSPQTARLALDLVRRGGRIIFFGVCDRNAKIHIKPQEIYFKELTIRGSYINPSTFSRAIDLLSLNKIDLSKFKIKRFLLDELLNALEYRKKQKALKNIVIPHI</sequence>
<dbReference type="SUPFAM" id="SSF50129">
    <property type="entry name" value="GroES-like"/>
    <property type="match status" value="1"/>
</dbReference>
<evidence type="ECO:0000313" key="7">
    <source>
        <dbReference type="EMBL" id="OYD14355.1"/>
    </source>
</evidence>
<dbReference type="InterPro" id="IPR036291">
    <property type="entry name" value="NAD(P)-bd_dom_sf"/>
</dbReference>
<comment type="caution">
    <text evidence="7">The sequence shown here is derived from an EMBL/GenBank/DDBJ whole genome shotgun (WGS) entry which is preliminary data.</text>
</comment>
<dbReference type="GO" id="GO:0016491">
    <property type="term" value="F:oxidoreductase activity"/>
    <property type="evidence" value="ECO:0007669"/>
    <property type="project" value="UniProtKB-KW"/>
</dbReference>
<reference evidence="7 8" key="1">
    <citation type="submission" date="2017-07" db="EMBL/GenBank/DDBJ databases">
        <title>Recovery of genomes from metagenomes via a dereplication, aggregation, and scoring strategy.</title>
        <authorList>
            <person name="Sieber C.M."/>
            <person name="Probst A.J."/>
            <person name="Sharrar A."/>
            <person name="Thomas B.C."/>
            <person name="Hess M."/>
            <person name="Tringe S.G."/>
            <person name="Banfield J.F."/>
        </authorList>
    </citation>
    <scope>NUCLEOTIDE SEQUENCE [LARGE SCALE GENOMIC DNA]</scope>
    <source>
        <strain evidence="7">JGI_Cruoil_03_44_89</strain>
    </source>
</reference>
<dbReference type="GO" id="GO:0008270">
    <property type="term" value="F:zinc ion binding"/>
    <property type="evidence" value="ECO:0007669"/>
    <property type="project" value="InterPro"/>
</dbReference>
<dbReference type="CDD" id="cd08234">
    <property type="entry name" value="threonine_DH_like"/>
    <property type="match status" value="1"/>
</dbReference>
<dbReference type="Gene3D" id="3.40.50.720">
    <property type="entry name" value="NAD(P)-binding Rossmann-like Domain"/>
    <property type="match status" value="1"/>
</dbReference>
<comment type="similarity">
    <text evidence="4">Belongs to the zinc-containing alcohol dehydrogenase family.</text>
</comment>
<dbReference type="AlphaFoldDB" id="A0A235BS12"/>
<name>A0A235BS12_UNCW3</name>
<dbReference type="InterPro" id="IPR011032">
    <property type="entry name" value="GroES-like_sf"/>
</dbReference>
<dbReference type="InterPro" id="IPR013149">
    <property type="entry name" value="ADH-like_C"/>
</dbReference>
<dbReference type="Proteomes" id="UP000215215">
    <property type="component" value="Unassembled WGS sequence"/>
</dbReference>
<dbReference type="Gene3D" id="3.90.180.10">
    <property type="entry name" value="Medium-chain alcohol dehydrogenases, catalytic domain"/>
    <property type="match status" value="1"/>
</dbReference>
<dbReference type="InterPro" id="IPR050129">
    <property type="entry name" value="Zn_alcohol_dh"/>
</dbReference>
<proteinExistence type="inferred from homology"/>
<dbReference type="SUPFAM" id="SSF51735">
    <property type="entry name" value="NAD(P)-binding Rossmann-fold domains"/>
    <property type="match status" value="1"/>
</dbReference>
<dbReference type="InterPro" id="IPR002328">
    <property type="entry name" value="ADH_Zn_CS"/>
</dbReference>
<dbReference type="Pfam" id="PF00107">
    <property type="entry name" value="ADH_zinc_N"/>
    <property type="match status" value="1"/>
</dbReference>
<dbReference type="EMBL" id="NOZQ01000187">
    <property type="protein sequence ID" value="OYD14355.1"/>
    <property type="molecule type" value="Genomic_DNA"/>
</dbReference>
<dbReference type="InterPro" id="IPR013154">
    <property type="entry name" value="ADH-like_N"/>
</dbReference>
<keyword evidence="1 4" id="KW-0479">Metal-binding</keyword>
<evidence type="ECO:0000313" key="8">
    <source>
        <dbReference type="Proteomes" id="UP000215215"/>
    </source>
</evidence>
<evidence type="ECO:0000256" key="1">
    <source>
        <dbReference type="ARBA" id="ARBA00022723"/>
    </source>
</evidence>
<evidence type="ECO:0000256" key="4">
    <source>
        <dbReference type="RuleBase" id="RU361277"/>
    </source>
</evidence>
<evidence type="ECO:0000256" key="3">
    <source>
        <dbReference type="ARBA" id="ARBA00023002"/>
    </source>
</evidence>
<dbReference type="PANTHER" id="PTHR43401">
    <property type="entry name" value="L-THREONINE 3-DEHYDROGENASE"/>
    <property type="match status" value="1"/>
</dbReference>
<dbReference type="PROSITE" id="PS00059">
    <property type="entry name" value="ADH_ZINC"/>
    <property type="match status" value="1"/>
</dbReference>
<evidence type="ECO:0008006" key="9">
    <source>
        <dbReference type="Google" id="ProtNLM"/>
    </source>
</evidence>
<keyword evidence="3" id="KW-0560">Oxidoreductase</keyword>